<dbReference type="RefSeq" id="WP_006054517.1">
    <property type="nucleotide sequence ID" value="NC_014731.1"/>
</dbReference>
<geneLocation type="plasmid" evidence="1 3">
    <name>pHBOR02</name>
</geneLocation>
<dbReference type="GeneID" id="9988903"/>
<dbReference type="PROSITE" id="PS51257">
    <property type="entry name" value="PROKAR_LIPOPROTEIN"/>
    <property type="match status" value="1"/>
</dbReference>
<dbReference type="Proteomes" id="UP000006663">
    <property type="component" value="Plasmid pHBOR02"/>
</dbReference>
<evidence type="ECO:0000313" key="1">
    <source>
        <dbReference type="EMBL" id="ADQ69110.1"/>
    </source>
</evidence>
<protein>
    <recommendedName>
        <fullName evidence="5">Lipoprotein</fullName>
    </recommendedName>
</protein>
<keyword evidence="3" id="KW-1185">Reference proteome</keyword>
<keyword evidence="1" id="KW-0614">Plasmid</keyword>
<organism evidence="1 3">
    <name type="scientific">Halogeometricum borinquense (strain ATCC 700274 / DSM 11551 / JCM 10706 / KCTC 4070 / PR3)</name>
    <dbReference type="NCBI Taxonomy" id="469382"/>
    <lineage>
        <taxon>Archaea</taxon>
        <taxon>Methanobacteriati</taxon>
        <taxon>Methanobacteriota</taxon>
        <taxon>Stenosarchaea group</taxon>
        <taxon>Halobacteria</taxon>
        <taxon>Halobacteriales</taxon>
        <taxon>Haloferacaceae</taxon>
        <taxon>Halogeometricum</taxon>
    </lineage>
</organism>
<evidence type="ECO:0008006" key="5">
    <source>
        <dbReference type="Google" id="ProtNLM"/>
    </source>
</evidence>
<dbReference type="Proteomes" id="UP000011585">
    <property type="component" value="Unassembled WGS sequence"/>
</dbReference>
<dbReference type="AlphaFoldDB" id="E4NVC1"/>
<proteinExistence type="predicted"/>
<dbReference type="KEGG" id="hbo:Hbor_35900"/>
<sequence>MSERDHVLSRRTVGTVLLTTLAGCTVLDENPNERSINLESREVTWRKNQTADTDHTAQILYSRNEAELVITGNFVSSGKLTDLYAHVPTVNNEARTTIDVRLEADVESAQQNRSLYRYLLVLQFEWVPDSDTFILVRHQQANGEITMVDDYIVPKDQTTANSK</sequence>
<reference evidence="2 4" key="3">
    <citation type="journal article" date="2014" name="PLoS Genet.">
        <title>Phylogenetically driven sequencing of extremely halophilic archaea reveals strategies for static and dynamic osmo-response.</title>
        <authorList>
            <person name="Becker E.A."/>
            <person name="Seitzer P.M."/>
            <person name="Tritt A."/>
            <person name="Larsen D."/>
            <person name="Krusor M."/>
            <person name="Yao A.I."/>
            <person name="Wu D."/>
            <person name="Madern D."/>
            <person name="Eisen J.A."/>
            <person name="Darling A.E."/>
            <person name="Facciotti M.T."/>
        </authorList>
    </citation>
    <scope>NUCLEOTIDE SEQUENCE [LARGE SCALE GENOMIC DNA]</scope>
    <source>
        <strain evidence="2 4">DSM 11551</strain>
    </source>
</reference>
<reference evidence="1" key="2">
    <citation type="submission" date="2009-08" db="EMBL/GenBank/DDBJ databases">
        <title>The complete plasmid2 of Halogeometricum borinquense DSM 11551.</title>
        <authorList>
            <consortium name="US DOE Joint Genome Institute (JGI-PGF)"/>
            <person name="Lucas S."/>
            <person name="Copeland A."/>
            <person name="Lapidus A."/>
            <person name="Glavina del Rio T."/>
            <person name="Dalin E."/>
            <person name="Tice H."/>
            <person name="Bruce D."/>
            <person name="Goodwin L."/>
            <person name="Pitluck S."/>
            <person name="Kyrpides N."/>
            <person name="Mavromatis K."/>
            <person name="Mikhailova N."/>
            <person name="Anderson I."/>
            <person name="Brettin T."/>
            <person name="Detter J.C."/>
            <person name="Han C."/>
            <person name="Larimer F."/>
            <person name="Land M."/>
            <person name="Hauser L."/>
            <person name="Markowitz V."/>
            <person name="Cheng J.-F."/>
            <person name="Hugenholtz P."/>
            <person name="Woyke T."/>
            <person name="Wu D."/>
            <person name="Tindal B."/>
            <person name="Klenk H.-P."/>
            <person name="Eisen J.A."/>
        </authorList>
    </citation>
    <scope>NUCLEOTIDE SEQUENCE</scope>
    <source>
        <strain evidence="1">PR 3</strain>
        <plasmid evidence="1">pHBOR02</plasmid>
    </source>
</reference>
<accession>E4NVC1</accession>
<name>E4NVC1_HALBP</name>
<evidence type="ECO:0000313" key="3">
    <source>
        <dbReference type="Proteomes" id="UP000006663"/>
    </source>
</evidence>
<dbReference type="HOGENOM" id="CLU_1623415_0_0_2"/>
<evidence type="ECO:0000313" key="2">
    <source>
        <dbReference type="EMBL" id="ELY29389.1"/>
    </source>
</evidence>
<gene>
    <name evidence="1" type="ordered locus">Hbor_35900</name>
    <name evidence="2" type="ORF">C499_06010</name>
</gene>
<reference evidence="3" key="1">
    <citation type="journal article" date="2009" name="Stand. Genomic Sci.">
        <title>Complete genome sequence of Halogeometricum borinquense type strain (PR3).</title>
        <authorList>
            <person name="Malfatti S."/>
            <person name="Tindall B.J."/>
            <person name="Schneider S."/>
            <person name="Fahnrich R."/>
            <person name="Lapidus A."/>
            <person name="Labuttii K."/>
            <person name="Copeland A."/>
            <person name="Glavina Del Rio T."/>
            <person name="Nolan M."/>
            <person name="Chen F."/>
            <person name="Lucas S."/>
            <person name="Tice H."/>
            <person name="Cheng J.F."/>
            <person name="Bruce D."/>
            <person name="Goodwin L."/>
            <person name="Pitluck S."/>
            <person name="Anderson I."/>
            <person name="Pati A."/>
            <person name="Ivanova N."/>
            <person name="Mavromatis K."/>
            <person name="Chen A."/>
            <person name="Palaniappan K."/>
            <person name="D'haeseleer P."/>
            <person name="Goker M."/>
            <person name="Bristow J."/>
            <person name="Eisen J.A."/>
            <person name="Markowitz V."/>
            <person name="Hugenholtz P."/>
            <person name="Kyrpides N.C."/>
            <person name="Klenk H.P."/>
            <person name="Chain P."/>
        </authorList>
    </citation>
    <scope>NUCLEOTIDE SEQUENCE [LARGE SCALE GENOMIC DNA]</scope>
    <source>
        <strain evidence="3">ATCC 700274 / DSM 11551 / JCM 10706 / KCTC 4070 / PR3</strain>
        <plasmid evidence="3">pHBOR02</plasmid>
    </source>
</reference>
<evidence type="ECO:0000313" key="4">
    <source>
        <dbReference type="Proteomes" id="UP000011585"/>
    </source>
</evidence>
<dbReference type="EMBL" id="CP001692">
    <property type="protein sequence ID" value="ADQ69110.1"/>
    <property type="molecule type" value="Genomic_DNA"/>
</dbReference>
<dbReference type="EMBL" id="AOHT01000017">
    <property type="protein sequence ID" value="ELY29389.1"/>
    <property type="molecule type" value="Genomic_DNA"/>
</dbReference>